<feature type="domain" description="PDZ" evidence="17">
    <location>
        <begin position="566"/>
        <end position="629"/>
    </location>
</feature>
<dbReference type="CDD" id="cd06734">
    <property type="entry name" value="PDZ4_MAGI-1_3-like"/>
    <property type="match status" value="1"/>
</dbReference>
<comment type="subcellular location">
    <subcellularLocation>
        <location evidence="2">Cell junction</location>
        <location evidence="2">Tight junction</location>
    </subcellularLocation>
    <subcellularLocation>
        <location evidence="1">Cell membrane</location>
        <topology evidence="1">Peripheral membrane protein</topology>
    </subcellularLocation>
</comment>
<dbReference type="CDD" id="cd06731">
    <property type="entry name" value="PDZ1_MAGI-1_3-like"/>
    <property type="match status" value="1"/>
</dbReference>
<comment type="function">
    <text evidence="13">Acts as a scaffolding protein at cell-cell junctions, thereby regulating various cellular and signaling processes.</text>
</comment>
<feature type="region of interest" description="Disordered" evidence="14">
    <location>
        <begin position="366"/>
        <end position="386"/>
    </location>
</feature>
<keyword evidence="5" id="KW-0796">Tight junction</keyword>
<evidence type="ECO:0000256" key="4">
    <source>
        <dbReference type="ARBA" id="ARBA00016171"/>
    </source>
</evidence>
<dbReference type="PROSITE" id="PS50106">
    <property type="entry name" value="PDZ"/>
    <property type="match status" value="6"/>
</dbReference>
<reference evidence="18" key="3">
    <citation type="submission" date="2025-09" db="UniProtKB">
        <authorList>
            <consortium name="Ensembl"/>
        </authorList>
    </citation>
    <scope>IDENTIFICATION</scope>
</reference>
<evidence type="ECO:0000256" key="14">
    <source>
        <dbReference type="SAM" id="MobiDB-lite"/>
    </source>
</evidence>
<dbReference type="SUPFAM" id="SSF52540">
    <property type="entry name" value="P-loop containing nucleoside triphosphate hydrolases"/>
    <property type="match status" value="1"/>
</dbReference>
<dbReference type="Gene3D" id="3.30.63.10">
    <property type="entry name" value="Guanylate Kinase phosphate binding domain"/>
    <property type="match status" value="1"/>
</dbReference>
<dbReference type="Ensembl" id="ENSCUST00005016607.1">
    <property type="protein sequence ID" value="ENSCUSP00005015998.1"/>
    <property type="gene ID" value="ENSCUSG00005010013.1"/>
</dbReference>
<proteinExistence type="inferred from homology"/>
<dbReference type="SUPFAM" id="SSF51045">
    <property type="entry name" value="WW domain"/>
    <property type="match status" value="2"/>
</dbReference>
<reference evidence="18" key="2">
    <citation type="submission" date="2025-08" db="UniProtKB">
        <authorList>
            <consortium name="Ensembl"/>
        </authorList>
    </citation>
    <scope>IDENTIFICATION</scope>
</reference>
<feature type="region of interest" description="Disordered" evidence="14">
    <location>
        <begin position="641"/>
        <end position="690"/>
    </location>
</feature>
<keyword evidence="10" id="KW-0965">Cell junction</keyword>
<keyword evidence="11" id="KW-0472">Membrane</keyword>
<dbReference type="Pfam" id="PF00397">
    <property type="entry name" value="WW"/>
    <property type="match status" value="2"/>
</dbReference>
<dbReference type="FunFam" id="2.30.42.10:FF:000042">
    <property type="entry name" value="Membrane-associated guanylate kinase, WW and PDZ domain-containing protein 3 isoform 1"/>
    <property type="match status" value="1"/>
</dbReference>
<dbReference type="PROSITE" id="PS50052">
    <property type="entry name" value="GUANYLATE_KINASE_2"/>
    <property type="match status" value="1"/>
</dbReference>
<evidence type="ECO:0000256" key="13">
    <source>
        <dbReference type="ARBA" id="ARBA00060212"/>
    </source>
</evidence>
<evidence type="ECO:0000256" key="5">
    <source>
        <dbReference type="ARBA" id="ARBA00022427"/>
    </source>
</evidence>
<feature type="compositionally biased region" description="Polar residues" evidence="14">
    <location>
        <begin position="1258"/>
        <end position="1269"/>
    </location>
</feature>
<dbReference type="FunFam" id="2.30.42.10:FF:000005">
    <property type="entry name" value="Membrane associated guanylate kinase, WW and PDZ domain containing 1"/>
    <property type="match status" value="1"/>
</dbReference>
<dbReference type="InterPro" id="IPR036020">
    <property type="entry name" value="WW_dom_sf"/>
</dbReference>
<dbReference type="FunFam" id="2.30.42.10:FF:000006">
    <property type="entry name" value="Membrane associated guanylate kinase, WW and PDZ domain containing 1"/>
    <property type="match status" value="1"/>
</dbReference>
<dbReference type="PANTHER" id="PTHR10316:SF10">
    <property type="entry name" value="MEMBRANE-ASSOCIATED GUANYLATE KINASE, WW AND PDZ DOMAIN-CONTAINING PROTEIN 3"/>
    <property type="match status" value="1"/>
</dbReference>
<dbReference type="SMART" id="SM00456">
    <property type="entry name" value="WW"/>
    <property type="match status" value="2"/>
</dbReference>
<feature type="compositionally biased region" description="Basic and acidic residues" evidence="14">
    <location>
        <begin position="1402"/>
        <end position="1411"/>
    </location>
</feature>
<evidence type="ECO:0000256" key="3">
    <source>
        <dbReference type="ARBA" id="ARBA00007014"/>
    </source>
</evidence>
<feature type="region of interest" description="Disordered" evidence="14">
    <location>
        <begin position="802"/>
        <end position="821"/>
    </location>
</feature>
<dbReference type="CDD" id="cd00201">
    <property type="entry name" value="WW"/>
    <property type="match status" value="2"/>
</dbReference>
<feature type="domain" description="PDZ" evidence="17">
    <location>
        <begin position="400"/>
        <end position="468"/>
    </location>
</feature>
<dbReference type="CDD" id="cd06735">
    <property type="entry name" value="PDZ5_MAGI-1_3-like"/>
    <property type="match status" value="1"/>
</dbReference>
<feature type="compositionally biased region" description="Basic and acidic residues" evidence="14">
    <location>
        <begin position="245"/>
        <end position="255"/>
    </location>
</feature>
<dbReference type="InterPro" id="IPR027417">
    <property type="entry name" value="P-loop_NTPase"/>
</dbReference>
<dbReference type="SUPFAM" id="SSF50156">
    <property type="entry name" value="PDZ domain-like"/>
    <property type="match status" value="6"/>
</dbReference>
<feature type="compositionally biased region" description="Basic and acidic residues" evidence="14">
    <location>
        <begin position="1223"/>
        <end position="1240"/>
    </location>
</feature>
<keyword evidence="9" id="KW-0067">ATP-binding</keyword>
<feature type="domain" description="WW" evidence="15">
    <location>
        <begin position="329"/>
        <end position="362"/>
    </location>
</feature>
<dbReference type="InterPro" id="IPR020590">
    <property type="entry name" value="Guanylate_kinase_CS"/>
</dbReference>
<evidence type="ECO:0000259" key="16">
    <source>
        <dbReference type="PROSITE" id="PS50052"/>
    </source>
</evidence>
<dbReference type="PROSITE" id="PS01159">
    <property type="entry name" value="WW_DOMAIN_1"/>
    <property type="match status" value="2"/>
</dbReference>
<name>A0A8C3UKL1_CATUS</name>
<dbReference type="Pfam" id="PF00595">
    <property type="entry name" value="PDZ"/>
    <property type="match status" value="5"/>
</dbReference>
<keyword evidence="6" id="KW-1003">Cell membrane</keyword>
<organism evidence="18 19">
    <name type="scientific">Catharus ustulatus</name>
    <name type="common">Russet-backed thrush</name>
    <name type="synonym">Hylocichla ustulatus</name>
    <dbReference type="NCBI Taxonomy" id="91951"/>
    <lineage>
        <taxon>Eukaryota</taxon>
        <taxon>Metazoa</taxon>
        <taxon>Chordata</taxon>
        <taxon>Craniata</taxon>
        <taxon>Vertebrata</taxon>
        <taxon>Euteleostomi</taxon>
        <taxon>Archelosauria</taxon>
        <taxon>Archosauria</taxon>
        <taxon>Dinosauria</taxon>
        <taxon>Saurischia</taxon>
        <taxon>Theropoda</taxon>
        <taxon>Coelurosauria</taxon>
        <taxon>Aves</taxon>
        <taxon>Neognathae</taxon>
        <taxon>Neoaves</taxon>
        <taxon>Telluraves</taxon>
        <taxon>Australaves</taxon>
        <taxon>Passeriformes</taxon>
        <taxon>Turdidae</taxon>
        <taxon>Catharus</taxon>
    </lineage>
</organism>
<dbReference type="FunFam" id="2.30.42.10:FF:000279">
    <property type="entry name" value="Membrane-associated guanylate kinase, WW and PDZ domain-containing protein 3"/>
    <property type="match status" value="1"/>
</dbReference>
<evidence type="ECO:0000256" key="1">
    <source>
        <dbReference type="ARBA" id="ARBA00004202"/>
    </source>
</evidence>
<dbReference type="CDD" id="cd06732">
    <property type="entry name" value="PDZ2_MAGI-1_3-like"/>
    <property type="match status" value="1"/>
</dbReference>
<feature type="domain" description="PDZ" evidence="17">
    <location>
        <begin position="58"/>
        <end position="108"/>
    </location>
</feature>
<reference evidence="18" key="1">
    <citation type="submission" date="2020-10" db="EMBL/GenBank/DDBJ databases">
        <title>Catharus ustulatus (Swainson's thrush) genome, bCatUst1, primary haplotype v2.</title>
        <authorList>
            <person name="Delmore K."/>
            <person name="Vafadar M."/>
            <person name="Formenti G."/>
            <person name="Chow W."/>
            <person name="Pelan S."/>
            <person name="Howe K."/>
            <person name="Rhie A."/>
            <person name="Mountcastle J."/>
            <person name="Haase B."/>
            <person name="Fedrigo O."/>
            <person name="Jarvis E.D."/>
        </authorList>
    </citation>
    <scope>NUCLEOTIDE SEQUENCE [LARGE SCALE GENOMIC DNA]</scope>
</reference>
<dbReference type="FunFam" id="2.30.42.10:FF:000131">
    <property type="entry name" value="membrane-associated guanylate kinase, WW and PDZ domain-containing protein 3 isoform X1"/>
    <property type="match status" value="1"/>
</dbReference>
<dbReference type="PROSITE" id="PS00856">
    <property type="entry name" value="GUANYLATE_KINASE_1"/>
    <property type="match status" value="1"/>
</dbReference>
<evidence type="ECO:0000313" key="18">
    <source>
        <dbReference type="Ensembl" id="ENSCUSP00005015998.1"/>
    </source>
</evidence>
<feature type="domain" description="PDZ" evidence="17">
    <location>
        <begin position="713"/>
        <end position="795"/>
    </location>
</feature>
<dbReference type="GO" id="GO:0005737">
    <property type="term" value="C:cytoplasm"/>
    <property type="evidence" value="ECO:0007669"/>
    <property type="project" value="TreeGrafter"/>
</dbReference>
<protein>
    <recommendedName>
        <fullName evidence="4">Membrane-associated guanylate kinase, WW and PDZ domain-containing protein 3</fullName>
    </recommendedName>
    <alternativeName>
        <fullName evidence="12">Membrane-associated guanylate kinase inverted 3</fullName>
    </alternativeName>
</protein>
<feature type="domain" description="PDZ" evidence="17">
    <location>
        <begin position="838"/>
        <end position="925"/>
    </location>
</feature>
<dbReference type="InterPro" id="IPR001478">
    <property type="entry name" value="PDZ"/>
</dbReference>
<accession>A0A8C3UKL1</accession>
<dbReference type="Proteomes" id="UP000694563">
    <property type="component" value="Chromosome 25"/>
</dbReference>
<dbReference type="GO" id="GO:0005886">
    <property type="term" value="C:plasma membrane"/>
    <property type="evidence" value="ECO:0007669"/>
    <property type="project" value="UniProtKB-SubCell"/>
</dbReference>
<dbReference type="GO" id="GO:0007165">
    <property type="term" value="P:signal transduction"/>
    <property type="evidence" value="ECO:0007669"/>
    <property type="project" value="TreeGrafter"/>
</dbReference>
<evidence type="ECO:0000256" key="2">
    <source>
        <dbReference type="ARBA" id="ARBA00004435"/>
    </source>
</evidence>
<feature type="region of interest" description="Disordered" evidence="14">
    <location>
        <begin position="1402"/>
        <end position="1451"/>
    </location>
</feature>
<dbReference type="FunFam" id="2.20.70.10:FF:000002">
    <property type="entry name" value="Membrane-associated guanylate kinase, WW and PDZ domain-containing protein 3 isoform 1"/>
    <property type="match status" value="1"/>
</dbReference>
<evidence type="ECO:0000256" key="10">
    <source>
        <dbReference type="ARBA" id="ARBA00022949"/>
    </source>
</evidence>
<feature type="domain" description="WW" evidence="15">
    <location>
        <begin position="283"/>
        <end position="316"/>
    </location>
</feature>
<feature type="compositionally biased region" description="Pro residues" evidence="14">
    <location>
        <begin position="181"/>
        <end position="192"/>
    </location>
</feature>
<feature type="domain" description="PDZ" evidence="17">
    <location>
        <begin position="1003"/>
        <end position="1085"/>
    </location>
</feature>
<dbReference type="Pfam" id="PF00625">
    <property type="entry name" value="Guanylate_kin"/>
    <property type="match status" value="1"/>
</dbReference>
<dbReference type="Gene3D" id="2.30.42.10">
    <property type="match status" value="6"/>
</dbReference>
<feature type="compositionally biased region" description="Acidic residues" evidence="14">
    <location>
        <begin position="226"/>
        <end position="235"/>
    </location>
</feature>
<evidence type="ECO:0000256" key="6">
    <source>
        <dbReference type="ARBA" id="ARBA00022475"/>
    </source>
</evidence>
<dbReference type="InterPro" id="IPR036034">
    <property type="entry name" value="PDZ_sf"/>
</dbReference>
<evidence type="ECO:0000259" key="15">
    <source>
        <dbReference type="PROSITE" id="PS50020"/>
    </source>
</evidence>
<comment type="similarity">
    <text evidence="3">Belongs to the MAGUK family.</text>
</comment>
<dbReference type="GO" id="GO:0005923">
    <property type="term" value="C:bicellular tight junction"/>
    <property type="evidence" value="ECO:0007669"/>
    <property type="project" value="UniProtKB-SubCell"/>
</dbReference>
<dbReference type="CDD" id="cd06730">
    <property type="entry name" value="PDZ0_MAGI-1_3-like"/>
    <property type="match status" value="1"/>
</dbReference>
<feature type="domain" description="Guanylate kinase-like" evidence="16">
    <location>
        <begin position="97"/>
        <end position="180"/>
    </location>
</feature>
<evidence type="ECO:0000256" key="7">
    <source>
        <dbReference type="ARBA" id="ARBA00022737"/>
    </source>
</evidence>
<dbReference type="Gene3D" id="2.20.70.10">
    <property type="match status" value="2"/>
</dbReference>
<dbReference type="FunFam" id="2.30.42.10:FF:000012">
    <property type="entry name" value="Membrane associated guanylate kinase, WW and PDZ domain containing 1"/>
    <property type="match status" value="1"/>
</dbReference>
<evidence type="ECO:0000313" key="19">
    <source>
        <dbReference type="Proteomes" id="UP000694563"/>
    </source>
</evidence>
<evidence type="ECO:0000259" key="17">
    <source>
        <dbReference type="PROSITE" id="PS50106"/>
    </source>
</evidence>
<feature type="compositionally biased region" description="Polar residues" evidence="14">
    <location>
        <begin position="1412"/>
        <end position="1423"/>
    </location>
</feature>
<feature type="region of interest" description="Disordered" evidence="14">
    <location>
        <begin position="925"/>
        <end position="965"/>
    </location>
</feature>
<evidence type="ECO:0000256" key="9">
    <source>
        <dbReference type="ARBA" id="ARBA00022840"/>
    </source>
</evidence>
<dbReference type="FunFam" id="3.30.63.10:FF:000003">
    <property type="entry name" value="Membrane-associated guanylate kinase, WW and PDZ domain-containing protein 3 isoform 1"/>
    <property type="match status" value="1"/>
</dbReference>
<evidence type="ECO:0000256" key="8">
    <source>
        <dbReference type="ARBA" id="ARBA00022741"/>
    </source>
</evidence>
<feature type="region of interest" description="Disordered" evidence="14">
    <location>
        <begin position="1144"/>
        <end position="1368"/>
    </location>
</feature>
<dbReference type="GO" id="GO:0005524">
    <property type="term" value="F:ATP binding"/>
    <property type="evidence" value="ECO:0007669"/>
    <property type="project" value="UniProtKB-KW"/>
</dbReference>
<evidence type="ECO:0000256" key="11">
    <source>
        <dbReference type="ARBA" id="ARBA00023136"/>
    </source>
</evidence>
<dbReference type="InterPro" id="IPR008145">
    <property type="entry name" value="GK/Ca_channel_bsu"/>
</dbReference>
<dbReference type="SMART" id="SM00228">
    <property type="entry name" value="PDZ"/>
    <property type="match status" value="6"/>
</dbReference>
<dbReference type="InterPro" id="IPR001202">
    <property type="entry name" value="WW_dom"/>
</dbReference>
<dbReference type="CDD" id="cd06733">
    <property type="entry name" value="PDZ3_MAGI-1_3-like"/>
    <property type="match status" value="1"/>
</dbReference>
<feature type="compositionally biased region" description="Basic and acidic residues" evidence="14">
    <location>
        <begin position="1193"/>
        <end position="1202"/>
    </location>
</feature>
<feature type="compositionally biased region" description="Polar residues" evidence="14">
    <location>
        <begin position="932"/>
        <end position="942"/>
    </location>
</feature>
<feature type="region of interest" description="Disordered" evidence="14">
    <location>
        <begin position="172"/>
        <end position="264"/>
    </location>
</feature>
<sequence>MSKTLRKKRHWLSKVQECVVSWGGPAGPDPDLLRGGAERGEFPYLAGRLPAGGEGAPGPALLSGKAPAPGDVLLEVNGTPVSGLTHRDTLAVVRHFREPVRLKTVRPGKLTSSLNKDLKMHFFLSYKSVFSVFAGTTRAPRDGEVPGVDYNFIPVEQFKALEESGALLESGTYDGNFYGTPKPPAEPSPFQPDPVDQVLFDNDFDTESQRKRTTSVSKMQRMESSLPEEEEEEEKEAVNGSGGIENKEKHSDSPDWMKPVPSYNQTSSNMDFRNYLSRDETLEPLPKNWEMAYTDTGMIYFIDHNTKTTTWLDPRLCKKAKAPEDCEDGELPYGWEKIEDPQYGTYYVDHINQKTQFENPVLEAKRKKQLGQNDAGPSKSGLGRSVFTRDPSQLTGALIRTSLKKSTMGFGFTIIGGDRPDEFLQVKNVLKDGPAAQDGRIAPGDVIVDINESCVLGHTHADVVQMFQLIPINQYVNMTLCRGYPLPDDNEDPAVDIVTATPVINGPPVAKGDASVSSQDLVAGTVVLDQNGKVLVNGRLNSPSVDSAEQRVSFASSGGSQPELVTIPLVKGPKGFGFAIADSPTGQKVKMILDNQWCQGLQKGDVIKEICHQNVQSLTHLQVVEVLKQFPVGAEVPLLVLRGGPPSPTKAAKGKDRQDSSGSLEAVSDAIPQPMPFPPSAMRPGSPKLDPSEVYLKSKTIYEDKPPNTRDLDVFLRKQESGFGFRVLGGDGPDQPIYIGAIIPLGAAEKDGRLRAADELMCIDGVPVKGKSHKQVLDLMTSAARNGQVLLTVRRKIFFSGQKQAEEEEQPQPVLTQNGSPRLNRVDFANQPCPEVYDVRLQRKENEGFGFVILTSKNKPPPGVIPHKIGRVIEGSPADQCGKLKVGDRISAVNSQSIVELSHDSIVQLIKDAGNVVTLTVVAEEEQRGPPSGTNSARQSPAPQHRPLGLAPINPDRGATEGEAGKELSCSYQLSWPEHKYMAQLDAASGVGSHHSQSPGCFPVELERGPRGFGFSLRGGKEYNMGLFILRLAEDGPAVKDGRVHVGDQIVEINGEPTQGITHTRAIELIQAGGNKVLLLLRPGTGLIPDHSDWDSHNPASSNVIYEDQSPLLASSSHSASPSEVCYLAVAGEALTGVQLSEELEQAENTVPHKISTLNENQRERKPQSSPQRTKKRWECPSSPGFGITKGSLEAEIRRDRSASPAKSGAAEGYPHMGLYSPRKGDPEKNNLSHKYDGSRSKSKITEIGVENSDNKESSSGNRGRSASPQMHLGKPGSTETAGRIQGRTSCGEKVTVEQLKGGNGKPEVTRKEMKQKTPGKTEGYSADQHYPVFGGNNLPFRDSRRNASTDDLLTKSSSGDTASGRLKTSSLSNIPLLSVEKQRRVETEEALRLNMHHGERHIELPNETKDGTSQPERNSTVRKTVITPGPWRVPTGCKGPPAAGMPGKRV</sequence>
<dbReference type="SMART" id="SM00072">
    <property type="entry name" value="GuKc"/>
    <property type="match status" value="1"/>
</dbReference>
<keyword evidence="7" id="KW-0677">Repeat</keyword>
<dbReference type="InterPro" id="IPR008144">
    <property type="entry name" value="Guanylate_kin-like_dom"/>
</dbReference>
<dbReference type="PROSITE" id="PS50020">
    <property type="entry name" value="WW_DOMAIN_2"/>
    <property type="match status" value="2"/>
</dbReference>
<dbReference type="FunFam" id="2.20.70.10:FF:000001">
    <property type="entry name" value="Membrane-associated guanylate kinase, WW and PDZ domain-containing protein 1"/>
    <property type="match status" value="1"/>
</dbReference>
<keyword evidence="19" id="KW-1185">Reference proteome</keyword>
<keyword evidence="8" id="KW-0547">Nucleotide-binding</keyword>
<evidence type="ECO:0000256" key="12">
    <source>
        <dbReference type="ARBA" id="ARBA00033438"/>
    </source>
</evidence>
<dbReference type="PANTHER" id="PTHR10316">
    <property type="entry name" value="MEMBRANE ASSOCIATED GUANYLATE KINASE-RELATED"/>
    <property type="match status" value="1"/>
</dbReference>
<gene>
    <name evidence="18" type="primary">MAGI3</name>
</gene>
<feature type="compositionally biased region" description="Polar residues" evidence="14">
    <location>
        <begin position="1350"/>
        <end position="1368"/>
    </location>
</feature>